<dbReference type="Gene3D" id="3.90.25.10">
    <property type="entry name" value="UDP-galactose 4-epimerase, domain 1"/>
    <property type="match status" value="1"/>
</dbReference>
<dbReference type="InterPro" id="IPR013445">
    <property type="entry name" value="CDP_4_6_deHydtase"/>
</dbReference>
<gene>
    <name evidence="2" type="ORF">METZ01_LOCUS254408</name>
</gene>
<feature type="domain" description="NAD(P)-binding" evidence="1">
    <location>
        <begin position="14"/>
        <end position="323"/>
    </location>
</feature>
<feature type="non-terminal residue" evidence="2">
    <location>
        <position position="348"/>
    </location>
</feature>
<evidence type="ECO:0000259" key="1">
    <source>
        <dbReference type="Pfam" id="PF16363"/>
    </source>
</evidence>
<dbReference type="NCBIfam" id="TIGR02622">
    <property type="entry name" value="CDP_4_6_dhtase"/>
    <property type="match status" value="1"/>
</dbReference>
<dbReference type="SUPFAM" id="SSF51735">
    <property type="entry name" value="NAD(P)-binding Rossmann-fold domains"/>
    <property type="match status" value="1"/>
</dbReference>
<dbReference type="Gene3D" id="3.40.50.720">
    <property type="entry name" value="NAD(P)-binding Rossmann-like Domain"/>
    <property type="match status" value="1"/>
</dbReference>
<accession>A0A382IP38</accession>
<evidence type="ECO:0000313" key="2">
    <source>
        <dbReference type="EMBL" id="SVC01554.1"/>
    </source>
</evidence>
<protein>
    <recommendedName>
        <fullName evidence="1">NAD(P)-binding domain-containing protein</fullName>
    </recommendedName>
</protein>
<dbReference type="InterPro" id="IPR036291">
    <property type="entry name" value="NAD(P)-bd_dom_sf"/>
</dbReference>
<dbReference type="InterPro" id="IPR016040">
    <property type="entry name" value="NAD(P)-bd_dom"/>
</dbReference>
<dbReference type="AlphaFoldDB" id="A0A382IP38"/>
<organism evidence="2">
    <name type="scientific">marine metagenome</name>
    <dbReference type="NCBI Taxonomy" id="408172"/>
    <lineage>
        <taxon>unclassified sequences</taxon>
        <taxon>metagenomes</taxon>
        <taxon>ecological metagenomes</taxon>
    </lineage>
</organism>
<dbReference type="PANTHER" id="PTHR43000">
    <property type="entry name" value="DTDP-D-GLUCOSE 4,6-DEHYDRATASE-RELATED"/>
    <property type="match status" value="1"/>
</dbReference>
<sequence>MEKIKSFYNNKRVLVTGATGFKGAWLCSWLLKLGAKVYGTGFNPNQNKNLFYKLNLNNRINLKIFDIREIKKLKNFIYYSKPSIIFHLAAQPIIYESYKNPHTTFSINFMGTLNILEATKTYNFIKSVVCITSDKCYENVGKIKAYKENDLLGGVDPYSASKASAELAIRAYRESFFKNKKSCGISSARAGNVIGGGDWSNKRLIPDCIRSLIKNKVILLRNPNFNRPWQLVLEPLKGYLILAKKQFENPLKFSDAWNFGTESKSVTNVQQIVKYMIEFWGRGKMKAIKKNKFYEQENLQLDITKAKKKLGWFPTYNIKNSVKITTEWYLKVFKKRENPFDVTNEQIK</sequence>
<proteinExistence type="predicted"/>
<reference evidence="2" key="1">
    <citation type="submission" date="2018-05" db="EMBL/GenBank/DDBJ databases">
        <authorList>
            <person name="Lanie J.A."/>
            <person name="Ng W.-L."/>
            <person name="Kazmierczak K.M."/>
            <person name="Andrzejewski T.M."/>
            <person name="Davidsen T.M."/>
            <person name="Wayne K.J."/>
            <person name="Tettelin H."/>
            <person name="Glass J.I."/>
            <person name="Rusch D."/>
            <person name="Podicherti R."/>
            <person name="Tsui H.-C.T."/>
            <person name="Winkler M.E."/>
        </authorList>
    </citation>
    <scope>NUCLEOTIDE SEQUENCE</scope>
</reference>
<dbReference type="Pfam" id="PF16363">
    <property type="entry name" value="GDP_Man_Dehyd"/>
    <property type="match status" value="1"/>
</dbReference>
<name>A0A382IP38_9ZZZZ</name>
<dbReference type="EMBL" id="UINC01068721">
    <property type="protein sequence ID" value="SVC01554.1"/>
    <property type="molecule type" value="Genomic_DNA"/>
</dbReference>